<evidence type="ECO:0000259" key="1">
    <source>
        <dbReference type="PROSITE" id="PS50097"/>
    </source>
</evidence>
<dbReference type="InterPro" id="IPR011333">
    <property type="entry name" value="SKP1/BTB/POZ_sf"/>
</dbReference>
<dbReference type="SMART" id="SM00225">
    <property type="entry name" value="BTB"/>
    <property type="match status" value="1"/>
</dbReference>
<dbReference type="PANTHER" id="PTHR24413">
    <property type="entry name" value="SPECKLE-TYPE POZ PROTEIN"/>
    <property type="match status" value="1"/>
</dbReference>
<evidence type="ECO:0000313" key="3">
    <source>
        <dbReference type="Proteomes" id="UP000683360"/>
    </source>
</evidence>
<accession>A0A8S3TWD7</accession>
<dbReference type="EMBL" id="CAJPWZ010002409">
    <property type="protein sequence ID" value="CAG2237962.1"/>
    <property type="molecule type" value="Genomic_DNA"/>
</dbReference>
<protein>
    <submittedName>
        <fullName evidence="2">RHOBTB1_2</fullName>
    </submittedName>
</protein>
<dbReference type="Proteomes" id="UP000683360">
    <property type="component" value="Unassembled WGS sequence"/>
</dbReference>
<dbReference type="Gene3D" id="3.30.710.10">
    <property type="entry name" value="Potassium Channel Kv1.1, Chain A"/>
    <property type="match status" value="2"/>
</dbReference>
<name>A0A8S3TWD7_MYTED</name>
<dbReference type="PROSITE" id="PS50097">
    <property type="entry name" value="BTB"/>
    <property type="match status" value="1"/>
</dbReference>
<dbReference type="SMART" id="SM00174">
    <property type="entry name" value="RHO"/>
    <property type="match status" value="1"/>
</dbReference>
<keyword evidence="3" id="KW-1185">Reference proteome</keyword>
<dbReference type="GO" id="GO:0005525">
    <property type="term" value="F:GTP binding"/>
    <property type="evidence" value="ECO:0007669"/>
    <property type="project" value="InterPro"/>
</dbReference>
<proteinExistence type="predicted"/>
<dbReference type="InterPro" id="IPR000210">
    <property type="entry name" value="BTB/POZ_dom"/>
</dbReference>
<gene>
    <name evidence="2" type="ORF">MEDL_50379</name>
</gene>
<sequence length="436" mass="50150">MDTGGGEDYDRLRPLSYYGSDIVLLCFDIGCKSDLRITEPNSCVDKDKTESSVKGHGLQTCFDKAMRIGLDYSRLPQKGKQKLYHRTPKKMIPPVKPIKVKILIIWSHDDSCNNDKHIVQKYSGLVGTSEDTISDKVEGIDTIFCTKHNDGRNIITIEINHTFEAITFKQLLTFLYTGDLGTIQETNKTEQLTELRRAADTFKLPYLHDICFNIENDEEFLNESIAEYLNRETGKKMKELYFNQTTDCDIKFEVEGEHITASTVVLYCRCPVFADMLSMESENENVESPEIQLPDTCSFLALLEFLYTDHAPICDVNGIGLLLIADKYGISKLVNYCEIYIINMLDKLTKSSSDYAAQDIIDALLTAQACNAEQLTRWCFHHISTNYDKFQNTEQFSQLSDQTKKHIETNRWPPLSYLQDFERFKRRRQQRICSVL</sequence>
<dbReference type="InterPro" id="IPR001806">
    <property type="entry name" value="Small_GTPase"/>
</dbReference>
<organism evidence="2 3">
    <name type="scientific">Mytilus edulis</name>
    <name type="common">Blue mussel</name>
    <dbReference type="NCBI Taxonomy" id="6550"/>
    <lineage>
        <taxon>Eukaryota</taxon>
        <taxon>Metazoa</taxon>
        <taxon>Spiralia</taxon>
        <taxon>Lophotrochozoa</taxon>
        <taxon>Mollusca</taxon>
        <taxon>Bivalvia</taxon>
        <taxon>Autobranchia</taxon>
        <taxon>Pteriomorphia</taxon>
        <taxon>Mytilida</taxon>
        <taxon>Mytiloidea</taxon>
        <taxon>Mytilidae</taxon>
        <taxon>Mytilinae</taxon>
        <taxon>Mytilus</taxon>
    </lineage>
</organism>
<dbReference type="GO" id="GO:0003924">
    <property type="term" value="F:GTPase activity"/>
    <property type="evidence" value="ECO:0007669"/>
    <property type="project" value="InterPro"/>
</dbReference>
<dbReference type="AlphaFoldDB" id="A0A8S3TWD7"/>
<dbReference type="Pfam" id="PF00651">
    <property type="entry name" value="BTB"/>
    <property type="match status" value="1"/>
</dbReference>
<dbReference type="OrthoDB" id="10251809at2759"/>
<comment type="caution">
    <text evidence="2">The sequence shown here is derived from an EMBL/GenBank/DDBJ whole genome shotgun (WGS) entry which is preliminary data.</text>
</comment>
<reference evidence="2" key="1">
    <citation type="submission" date="2021-03" db="EMBL/GenBank/DDBJ databases">
        <authorList>
            <person name="Bekaert M."/>
        </authorList>
    </citation>
    <scope>NUCLEOTIDE SEQUENCE</scope>
</reference>
<evidence type="ECO:0000313" key="2">
    <source>
        <dbReference type="EMBL" id="CAG2237962.1"/>
    </source>
</evidence>
<feature type="domain" description="BTB" evidence="1">
    <location>
        <begin position="248"/>
        <end position="315"/>
    </location>
</feature>
<dbReference type="CDD" id="cd18499">
    <property type="entry name" value="BACK_RHOBTB"/>
    <property type="match status" value="1"/>
</dbReference>
<dbReference type="SUPFAM" id="SSF54695">
    <property type="entry name" value="POZ domain"/>
    <property type="match status" value="2"/>
</dbReference>